<gene>
    <name evidence="1" type="ORF">COLO4_36690</name>
</gene>
<dbReference type="EMBL" id="AWUE01023500">
    <property type="protein sequence ID" value="OMO53621.1"/>
    <property type="molecule type" value="Genomic_DNA"/>
</dbReference>
<name>A0A1R3G6B6_9ROSI</name>
<protein>
    <submittedName>
        <fullName evidence="1">Calcium-dependent protein kinase</fullName>
    </submittedName>
</protein>
<reference evidence="2" key="1">
    <citation type="submission" date="2013-09" db="EMBL/GenBank/DDBJ databases">
        <title>Corchorus olitorius genome sequencing.</title>
        <authorList>
            <person name="Alam M."/>
            <person name="Haque M.S."/>
            <person name="Islam M.S."/>
            <person name="Emdad E.M."/>
            <person name="Islam M.M."/>
            <person name="Ahmed B."/>
            <person name="Halim A."/>
            <person name="Hossen Q.M.M."/>
            <person name="Hossain M.Z."/>
            <person name="Ahmed R."/>
            <person name="Khan M.M."/>
            <person name="Islam R."/>
            <person name="Rashid M.M."/>
            <person name="Khan S.A."/>
            <person name="Rahman M.S."/>
            <person name="Alam M."/>
            <person name="Yahiya A.S."/>
            <person name="Khan M.S."/>
            <person name="Azam M.S."/>
            <person name="Haque T."/>
            <person name="Lashkar M.Z.H."/>
            <person name="Akhand A.I."/>
            <person name="Morshed G."/>
            <person name="Roy S."/>
            <person name="Uddin K.S."/>
            <person name="Rabeya T."/>
            <person name="Hossain A.S."/>
            <person name="Chowdhury A."/>
            <person name="Snigdha A.R."/>
            <person name="Mortoza M.S."/>
            <person name="Matin S.A."/>
            <person name="Hoque S.M.E."/>
            <person name="Islam M.K."/>
            <person name="Roy D.K."/>
            <person name="Haider R."/>
            <person name="Moosa M.M."/>
            <person name="Elias S.M."/>
            <person name="Hasan A.M."/>
            <person name="Jahan S."/>
            <person name="Shafiuddin M."/>
            <person name="Mahmood N."/>
            <person name="Shommy N.S."/>
        </authorList>
    </citation>
    <scope>NUCLEOTIDE SEQUENCE [LARGE SCALE GENOMIC DNA]</scope>
    <source>
        <strain evidence="2">cv. O-4</strain>
    </source>
</reference>
<organism evidence="1 2">
    <name type="scientific">Corchorus olitorius</name>
    <dbReference type="NCBI Taxonomy" id="93759"/>
    <lineage>
        <taxon>Eukaryota</taxon>
        <taxon>Viridiplantae</taxon>
        <taxon>Streptophyta</taxon>
        <taxon>Embryophyta</taxon>
        <taxon>Tracheophyta</taxon>
        <taxon>Spermatophyta</taxon>
        <taxon>Magnoliopsida</taxon>
        <taxon>eudicotyledons</taxon>
        <taxon>Gunneridae</taxon>
        <taxon>Pentapetalae</taxon>
        <taxon>rosids</taxon>
        <taxon>malvids</taxon>
        <taxon>Malvales</taxon>
        <taxon>Malvaceae</taxon>
        <taxon>Grewioideae</taxon>
        <taxon>Apeibeae</taxon>
        <taxon>Corchorus</taxon>
    </lineage>
</organism>
<keyword evidence="1" id="KW-0808">Transferase</keyword>
<dbReference type="Proteomes" id="UP000187203">
    <property type="component" value="Unassembled WGS sequence"/>
</dbReference>
<proteinExistence type="predicted"/>
<sequence>MVSICSIVEVCLKRVYGDNFERRGYEDEFFSEYVLRWCESRVKCEKGWLWRESLPLLCGEIEDRKKMRERESPLLRILSVVIQCVGFLRGKMVMERVVSSVRIGISIRLQVSCLFGELAMNLG</sequence>
<accession>A0A1R3G6B6</accession>
<evidence type="ECO:0000313" key="2">
    <source>
        <dbReference type="Proteomes" id="UP000187203"/>
    </source>
</evidence>
<keyword evidence="2" id="KW-1185">Reference proteome</keyword>
<evidence type="ECO:0000313" key="1">
    <source>
        <dbReference type="EMBL" id="OMO53621.1"/>
    </source>
</evidence>
<keyword evidence="1" id="KW-0418">Kinase</keyword>
<comment type="caution">
    <text evidence="1">The sequence shown here is derived from an EMBL/GenBank/DDBJ whole genome shotgun (WGS) entry which is preliminary data.</text>
</comment>
<dbReference type="GO" id="GO:0016301">
    <property type="term" value="F:kinase activity"/>
    <property type="evidence" value="ECO:0007669"/>
    <property type="project" value="UniProtKB-KW"/>
</dbReference>
<dbReference type="AlphaFoldDB" id="A0A1R3G6B6"/>